<evidence type="ECO:0000313" key="6">
    <source>
        <dbReference type="Proteomes" id="UP000001916"/>
    </source>
</evidence>
<dbReference type="InterPro" id="IPR036388">
    <property type="entry name" value="WH-like_DNA-bd_sf"/>
</dbReference>
<protein>
    <submittedName>
        <fullName evidence="5">Transcriptional regulator, HxlR family</fullName>
    </submittedName>
</protein>
<dbReference type="Proteomes" id="UP000001916">
    <property type="component" value="Chromosome"/>
</dbReference>
<feature type="domain" description="HTH hxlR-type" evidence="4">
    <location>
        <begin position="13"/>
        <end position="107"/>
    </location>
</feature>
<organism evidence="5 6">
    <name type="scientific">Allomeiothermus silvanus (strain ATCC 700542 / DSM 9946 / NBRC 106475 / NCIMB 13440 / VI-R2)</name>
    <name type="common">Thermus silvanus</name>
    <dbReference type="NCBI Taxonomy" id="526227"/>
    <lineage>
        <taxon>Bacteria</taxon>
        <taxon>Thermotogati</taxon>
        <taxon>Deinococcota</taxon>
        <taxon>Deinococci</taxon>
        <taxon>Thermales</taxon>
        <taxon>Thermaceae</taxon>
        <taxon>Allomeiothermus</taxon>
    </lineage>
</organism>
<dbReference type="CDD" id="cd00090">
    <property type="entry name" value="HTH_ARSR"/>
    <property type="match status" value="1"/>
</dbReference>
<sequence>MKYGPRAYEREECAAERTLDIIGNRWTSLIVRELLWGPRRFNELCKNLQGISPKTLSQRLVALEEKGILTRIHYPEIPPRVEYRLSEKGRSLAPIFEAMRDWGRRWT</sequence>
<dbReference type="KEGG" id="msv:Mesil_0785"/>
<keyword evidence="2" id="KW-0238">DNA-binding</keyword>
<keyword evidence="3" id="KW-0804">Transcription</keyword>
<dbReference type="eggNOG" id="COG1733">
    <property type="taxonomic scope" value="Bacteria"/>
</dbReference>
<dbReference type="STRING" id="526227.Mesil_0785"/>
<keyword evidence="6" id="KW-1185">Reference proteome</keyword>
<keyword evidence="1" id="KW-0805">Transcription regulation</keyword>
<dbReference type="AlphaFoldDB" id="D7BBD8"/>
<evidence type="ECO:0000256" key="3">
    <source>
        <dbReference type="ARBA" id="ARBA00023163"/>
    </source>
</evidence>
<dbReference type="HOGENOM" id="CLU_111585_5_3_0"/>
<dbReference type="RefSeq" id="WP_013157287.1">
    <property type="nucleotide sequence ID" value="NC_014212.1"/>
</dbReference>
<dbReference type="Gene3D" id="1.10.10.10">
    <property type="entry name" value="Winged helix-like DNA-binding domain superfamily/Winged helix DNA-binding domain"/>
    <property type="match status" value="1"/>
</dbReference>
<accession>D7BBD8</accession>
<dbReference type="InterPro" id="IPR011991">
    <property type="entry name" value="ArsR-like_HTH"/>
</dbReference>
<dbReference type="EMBL" id="CP002042">
    <property type="protein sequence ID" value="ADH62698.1"/>
    <property type="molecule type" value="Genomic_DNA"/>
</dbReference>
<dbReference type="OrthoDB" id="9791143at2"/>
<dbReference type="Pfam" id="PF01638">
    <property type="entry name" value="HxlR"/>
    <property type="match status" value="1"/>
</dbReference>
<evidence type="ECO:0000256" key="2">
    <source>
        <dbReference type="ARBA" id="ARBA00023125"/>
    </source>
</evidence>
<gene>
    <name evidence="5" type="ordered locus">Mesil_0785</name>
</gene>
<dbReference type="PROSITE" id="PS51118">
    <property type="entry name" value="HTH_HXLR"/>
    <property type="match status" value="1"/>
</dbReference>
<proteinExistence type="predicted"/>
<dbReference type="PANTHER" id="PTHR33204">
    <property type="entry name" value="TRANSCRIPTIONAL REGULATOR, MARR FAMILY"/>
    <property type="match status" value="1"/>
</dbReference>
<reference evidence="5 6" key="1">
    <citation type="journal article" date="2010" name="Stand. Genomic Sci.">
        <title>Complete genome sequence of Meiothermus silvanus type strain (VI-R2).</title>
        <authorList>
            <person name="Sikorski J."/>
            <person name="Tindall B.J."/>
            <person name="Lowry S."/>
            <person name="Lucas S."/>
            <person name="Nolan M."/>
            <person name="Copeland A."/>
            <person name="Glavina Del Rio T."/>
            <person name="Tice H."/>
            <person name="Cheng J.F."/>
            <person name="Han C."/>
            <person name="Pitluck S."/>
            <person name="Liolios K."/>
            <person name="Ivanova N."/>
            <person name="Mavromatis K."/>
            <person name="Mikhailova N."/>
            <person name="Pati A."/>
            <person name="Goodwin L."/>
            <person name="Chen A."/>
            <person name="Palaniappan K."/>
            <person name="Land M."/>
            <person name="Hauser L."/>
            <person name="Chang Y.J."/>
            <person name="Jeffries C.D."/>
            <person name="Rohde M."/>
            <person name="Goker M."/>
            <person name="Woyke T."/>
            <person name="Bristow J."/>
            <person name="Eisen J.A."/>
            <person name="Markowitz V."/>
            <person name="Hugenholtz P."/>
            <person name="Kyrpides N.C."/>
            <person name="Klenk H.P."/>
            <person name="Lapidus A."/>
        </authorList>
    </citation>
    <scope>NUCLEOTIDE SEQUENCE [LARGE SCALE GENOMIC DNA]</scope>
    <source>
        <strain evidence="6">ATCC 700542 / DSM 9946 / VI-R2</strain>
    </source>
</reference>
<dbReference type="SUPFAM" id="SSF46785">
    <property type="entry name" value="Winged helix' DNA-binding domain"/>
    <property type="match status" value="1"/>
</dbReference>
<evidence type="ECO:0000313" key="5">
    <source>
        <dbReference type="EMBL" id="ADH62698.1"/>
    </source>
</evidence>
<name>D7BBD8_ALLS1</name>
<dbReference type="InterPro" id="IPR036390">
    <property type="entry name" value="WH_DNA-bd_sf"/>
</dbReference>
<dbReference type="PANTHER" id="PTHR33204:SF18">
    <property type="entry name" value="TRANSCRIPTIONAL REGULATORY PROTEIN"/>
    <property type="match status" value="1"/>
</dbReference>
<evidence type="ECO:0000259" key="4">
    <source>
        <dbReference type="PROSITE" id="PS51118"/>
    </source>
</evidence>
<evidence type="ECO:0000256" key="1">
    <source>
        <dbReference type="ARBA" id="ARBA00023015"/>
    </source>
</evidence>
<dbReference type="InterPro" id="IPR002577">
    <property type="entry name" value="HTH_HxlR"/>
</dbReference>
<dbReference type="GO" id="GO:0003677">
    <property type="term" value="F:DNA binding"/>
    <property type="evidence" value="ECO:0007669"/>
    <property type="project" value="UniProtKB-KW"/>
</dbReference>